<evidence type="ECO:0000313" key="2">
    <source>
        <dbReference type="EMBL" id="KAG0728113.1"/>
    </source>
</evidence>
<reference evidence="2" key="1">
    <citation type="submission" date="2020-07" db="EMBL/GenBank/DDBJ databases">
        <title>The High-quality genome of the commercially important snow crab, Chionoecetes opilio.</title>
        <authorList>
            <person name="Jeong J.-H."/>
            <person name="Ryu S."/>
        </authorList>
    </citation>
    <scope>NUCLEOTIDE SEQUENCE</scope>
    <source>
        <strain evidence="2">MADBK_172401_WGS</strain>
        <tissue evidence="2">Digestive gland</tissue>
    </source>
</reference>
<comment type="caution">
    <text evidence="2">The sequence shown here is derived from an EMBL/GenBank/DDBJ whole genome shotgun (WGS) entry which is preliminary data.</text>
</comment>
<protein>
    <submittedName>
        <fullName evidence="2">Uncharacterized protein</fullName>
    </submittedName>
</protein>
<sequence length="416" mass="45308">MTLGDLLEAHDGINDTISQLYPHYGRQAEEDRRQTNPAASATSGHSKVDVTGGMLDGGVGFGLLRLGMLLVVVALEGAREDLTRTLHQGHTTDLGQSSAALTDPQLMGGRVAWCVEAEQHMRSIVENKDLLIYHLQQPITTTFLTMHHKHHRSLVNLVGLLTDLMNRLPSHIDLLERYAVSLVSLASAGWASKQSHDLAANFTLCGSYMDVRDTRPFAKWSTSWRRGPPTKVRWCWLARETPGPPLHHTGAPPFSVSFAWRGFSGGCRNPARFVALTCPCALVGIPQRCRHPCGVPGVERTSPARTGLVGLVWSAASTQSQGSTLMLSSPPSVHTNQEEGGFCNLRLTGSNWAGGSGGYATHQWGALRWMLSTPEWRGAHDIQERAAYSKNLLGLVEQELPSPVGEAATLRRAEPL</sequence>
<dbReference type="AlphaFoldDB" id="A0A8J4YJW8"/>
<evidence type="ECO:0000256" key="1">
    <source>
        <dbReference type="SAM" id="MobiDB-lite"/>
    </source>
</evidence>
<feature type="compositionally biased region" description="Polar residues" evidence="1">
    <location>
        <begin position="35"/>
        <end position="45"/>
    </location>
</feature>
<dbReference type="Proteomes" id="UP000770661">
    <property type="component" value="Unassembled WGS sequence"/>
</dbReference>
<accession>A0A8J4YJW8</accession>
<evidence type="ECO:0000313" key="3">
    <source>
        <dbReference type="Proteomes" id="UP000770661"/>
    </source>
</evidence>
<proteinExistence type="predicted"/>
<feature type="region of interest" description="Disordered" evidence="1">
    <location>
        <begin position="27"/>
        <end position="47"/>
    </location>
</feature>
<dbReference type="GO" id="GO:0031023">
    <property type="term" value="P:microtubule organizing center organization"/>
    <property type="evidence" value="ECO:0007669"/>
    <property type="project" value="InterPro"/>
</dbReference>
<organism evidence="2 3">
    <name type="scientific">Chionoecetes opilio</name>
    <name type="common">Atlantic snow crab</name>
    <name type="synonym">Cancer opilio</name>
    <dbReference type="NCBI Taxonomy" id="41210"/>
    <lineage>
        <taxon>Eukaryota</taxon>
        <taxon>Metazoa</taxon>
        <taxon>Ecdysozoa</taxon>
        <taxon>Arthropoda</taxon>
        <taxon>Crustacea</taxon>
        <taxon>Multicrustacea</taxon>
        <taxon>Malacostraca</taxon>
        <taxon>Eumalacostraca</taxon>
        <taxon>Eucarida</taxon>
        <taxon>Decapoda</taxon>
        <taxon>Pleocyemata</taxon>
        <taxon>Brachyura</taxon>
        <taxon>Eubrachyura</taxon>
        <taxon>Majoidea</taxon>
        <taxon>Majidae</taxon>
        <taxon>Chionoecetes</taxon>
    </lineage>
</organism>
<dbReference type="OrthoDB" id="2436605at2759"/>
<dbReference type="Pfam" id="PF15003">
    <property type="entry name" value="HAUS2"/>
    <property type="match status" value="1"/>
</dbReference>
<gene>
    <name evidence="2" type="ORF">GWK47_033179</name>
</gene>
<keyword evidence="3" id="KW-1185">Reference proteome</keyword>
<dbReference type="EMBL" id="JACEEZ010002631">
    <property type="protein sequence ID" value="KAG0728113.1"/>
    <property type="molecule type" value="Genomic_DNA"/>
</dbReference>
<dbReference type="InterPro" id="IPR028346">
    <property type="entry name" value="HAUS2"/>
</dbReference>
<dbReference type="GO" id="GO:0051225">
    <property type="term" value="P:spindle assembly"/>
    <property type="evidence" value="ECO:0007669"/>
    <property type="project" value="InterPro"/>
</dbReference>
<name>A0A8J4YJW8_CHIOP</name>